<evidence type="ECO:0000256" key="3">
    <source>
        <dbReference type="ARBA" id="ARBA00023135"/>
    </source>
</evidence>
<evidence type="ECO:0000256" key="5">
    <source>
        <dbReference type="HAMAP-Rule" id="MF_00305"/>
    </source>
</evidence>
<comment type="subcellular location">
    <subcellularLocation>
        <location evidence="1 5">Cytoplasm</location>
    </subcellularLocation>
</comment>
<dbReference type="SUPFAM" id="SSF69695">
    <property type="entry name" value="SRP19"/>
    <property type="match status" value="1"/>
</dbReference>
<dbReference type="GO" id="GO:0006617">
    <property type="term" value="P:SRP-dependent cotranslational protein targeting to membrane, signal sequence recognition"/>
    <property type="evidence" value="ECO:0007669"/>
    <property type="project" value="TreeGrafter"/>
</dbReference>
<dbReference type="GO" id="GO:0008312">
    <property type="term" value="F:7S RNA binding"/>
    <property type="evidence" value="ECO:0007669"/>
    <property type="project" value="UniProtKB-UniRule"/>
</dbReference>
<comment type="function">
    <text evidence="5">Involved in targeting and insertion of nascent membrane proteins into the cytoplasmic membrane. Binds directly to 7S RNA and mediates binding of the 54 kDa subunit of the SRP.</text>
</comment>
<dbReference type="Proteomes" id="UP000010469">
    <property type="component" value="Chromosome"/>
</dbReference>
<dbReference type="InterPro" id="IPR002778">
    <property type="entry name" value="Signal_recog_particle_SRP19"/>
</dbReference>
<protein>
    <recommendedName>
        <fullName evidence="5">Signal recognition particle 19 kDa protein</fullName>
        <shortName evidence="5">SRP19</shortName>
    </recommendedName>
</protein>
<keyword evidence="3 5" id="KW-0733">Signal recognition particle</keyword>
<proteinExistence type="inferred from homology"/>
<sequence>MPKEDKYIIWPCYIDSAISKNNGRKISKGKAVLKPSIEEIINAAKKLGFNAVVEEKKYPRLWIDQTKRIVIPKVSKKRDLLIKISEEIIKARQKSK</sequence>
<keyword evidence="5" id="KW-0694">RNA-binding</keyword>
<organism evidence="6 7">
    <name type="scientific">Caldisphaera lagunensis (strain DSM 15908 / JCM 11604 / ANMR 0165 / IC-154)</name>
    <dbReference type="NCBI Taxonomy" id="1056495"/>
    <lineage>
        <taxon>Archaea</taxon>
        <taxon>Thermoproteota</taxon>
        <taxon>Thermoprotei</taxon>
        <taxon>Acidilobales</taxon>
        <taxon>Caldisphaeraceae</taxon>
        <taxon>Caldisphaera</taxon>
    </lineage>
</organism>
<reference evidence="6 7" key="1">
    <citation type="submission" date="2012-03" db="EMBL/GenBank/DDBJ databases">
        <title>Complete genome of Caldisphaera lagunensis DSM 15908.</title>
        <authorList>
            <person name="Lucas S."/>
            <person name="Copeland A."/>
            <person name="Lapidus A."/>
            <person name="Glavina del Rio T."/>
            <person name="Dalin E."/>
            <person name="Tice H."/>
            <person name="Bruce D."/>
            <person name="Goodwin L."/>
            <person name="Pitluck S."/>
            <person name="Peters L."/>
            <person name="Mikhailova N."/>
            <person name="Teshima H."/>
            <person name="Kyrpides N."/>
            <person name="Mavromatis K."/>
            <person name="Ivanova N."/>
            <person name="Brettin T."/>
            <person name="Detter J.C."/>
            <person name="Han C."/>
            <person name="Larimer F."/>
            <person name="Land M."/>
            <person name="Hauser L."/>
            <person name="Markowitz V."/>
            <person name="Cheng J.-F."/>
            <person name="Hugenholtz P."/>
            <person name="Woyke T."/>
            <person name="Wu D."/>
            <person name="Spring S."/>
            <person name="Schroeder M."/>
            <person name="Brambilla E."/>
            <person name="Klenk H.-P."/>
            <person name="Eisen J.A."/>
        </authorList>
    </citation>
    <scope>NUCLEOTIDE SEQUENCE [LARGE SCALE GENOMIC DNA]</scope>
    <source>
        <strain evidence="7">DSM 15908 / JCM 11604 / IC-154</strain>
    </source>
</reference>
<evidence type="ECO:0000256" key="4">
    <source>
        <dbReference type="ARBA" id="ARBA00023274"/>
    </source>
</evidence>
<dbReference type="KEGG" id="clg:Calag_0054"/>
<dbReference type="HOGENOM" id="CLU_169299_1_0_2"/>
<accession>L0A7P7</accession>
<dbReference type="GO" id="GO:0048500">
    <property type="term" value="C:signal recognition particle"/>
    <property type="evidence" value="ECO:0007669"/>
    <property type="project" value="UniProtKB-UniRule"/>
</dbReference>
<evidence type="ECO:0000313" key="7">
    <source>
        <dbReference type="Proteomes" id="UP000010469"/>
    </source>
</evidence>
<dbReference type="Gene3D" id="3.30.56.30">
    <property type="entry name" value="Signal recognition particle, SRP19-like subunit"/>
    <property type="match status" value="1"/>
</dbReference>
<dbReference type="Pfam" id="PF01922">
    <property type="entry name" value="SRP19"/>
    <property type="match status" value="1"/>
</dbReference>
<dbReference type="PANTHER" id="PTHR17453:SF0">
    <property type="entry name" value="SIGNAL RECOGNITION PARTICLE 19 KDA PROTEIN"/>
    <property type="match status" value="1"/>
</dbReference>
<dbReference type="EMBL" id="CP003378">
    <property type="protein sequence ID" value="AFZ69846.1"/>
    <property type="molecule type" value="Genomic_DNA"/>
</dbReference>
<comment type="subunit">
    <text evidence="5">Part of the signal recognition particle protein translocation system, which is composed of SRP and FtsY. Archaeal SRP consists of a 7S RNA molecule of 300 nucleotides and two protein subunits: SRP54 and SRP19.</text>
</comment>
<keyword evidence="2 5" id="KW-0963">Cytoplasm</keyword>
<dbReference type="GeneID" id="14211314"/>
<dbReference type="OrthoDB" id="56356at2157"/>
<dbReference type="HAMAP" id="MF_00305">
    <property type="entry name" value="SRP19"/>
    <property type="match status" value="1"/>
</dbReference>
<dbReference type="eggNOG" id="arCOG01217">
    <property type="taxonomic scope" value="Archaea"/>
</dbReference>
<dbReference type="InterPro" id="IPR036521">
    <property type="entry name" value="SRP19-like_sf"/>
</dbReference>
<evidence type="ECO:0000256" key="1">
    <source>
        <dbReference type="ARBA" id="ARBA00004496"/>
    </source>
</evidence>
<dbReference type="STRING" id="1056495.Calag_0054"/>
<dbReference type="InterPro" id="IPR022938">
    <property type="entry name" value="SRP19_arc-type"/>
</dbReference>
<gene>
    <name evidence="5" type="primary">srp19</name>
    <name evidence="6" type="ordered locus">Calag_0054</name>
</gene>
<dbReference type="PANTHER" id="PTHR17453">
    <property type="entry name" value="SIGNAL RECOGNITION PARTICLE 19 KD PROTEIN"/>
    <property type="match status" value="1"/>
</dbReference>
<keyword evidence="7" id="KW-1185">Reference proteome</keyword>
<comment type="similarity">
    <text evidence="5">Belongs to the SRP19 family.</text>
</comment>
<dbReference type="AlphaFoldDB" id="L0A7P7"/>
<dbReference type="RefSeq" id="WP_015231744.1">
    <property type="nucleotide sequence ID" value="NC_019791.1"/>
</dbReference>
<evidence type="ECO:0000256" key="2">
    <source>
        <dbReference type="ARBA" id="ARBA00022490"/>
    </source>
</evidence>
<dbReference type="InParanoid" id="L0A7P7"/>
<keyword evidence="4 5" id="KW-0687">Ribonucleoprotein</keyword>
<name>L0A7P7_CALLD</name>
<evidence type="ECO:0000313" key="6">
    <source>
        <dbReference type="EMBL" id="AFZ69846.1"/>
    </source>
</evidence>